<keyword evidence="2" id="KW-1185">Reference proteome</keyword>
<reference evidence="2" key="1">
    <citation type="journal article" date="2012" name="Science">
        <title>The Paleozoic origin of enzymatic lignin decomposition reconstructed from 31 fungal genomes.</title>
        <authorList>
            <person name="Floudas D."/>
            <person name="Binder M."/>
            <person name="Riley R."/>
            <person name="Barry K."/>
            <person name="Blanchette R.A."/>
            <person name="Henrissat B."/>
            <person name="Martinez A.T."/>
            <person name="Otillar R."/>
            <person name="Spatafora J.W."/>
            <person name="Yadav J.S."/>
            <person name="Aerts A."/>
            <person name="Benoit I."/>
            <person name="Boyd A."/>
            <person name="Carlson A."/>
            <person name="Copeland A."/>
            <person name="Coutinho P.M."/>
            <person name="de Vries R.P."/>
            <person name="Ferreira P."/>
            <person name="Findley K."/>
            <person name="Foster B."/>
            <person name="Gaskell J."/>
            <person name="Glotzer D."/>
            <person name="Gorecki P."/>
            <person name="Heitman J."/>
            <person name="Hesse C."/>
            <person name="Hori C."/>
            <person name="Igarashi K."/>
            <person name="Jurgens J.A."/>
            <person name="Kallen N."/>
            <person name="Kersten P."/>
            <person name="Kohler A."/>
            <person name="Kuees U."/>
            <person name="Kumar T.K.A."/>
            <person name="Kuo A."/>
            <person name="LaButti K."/>
            <person name="Larrondo L.F."/>
            <person name="Lindquist E."/>
            <person name="Ling A."/>
            <person name="Lombard V."/>
            <person name="Lucas S."/>
            <person name="Lundell T."/>
            <person name="Martin R."/>
            <person name="McLaughlin D.J."/>
            <person name="Morgenstern I."/>
            <person name="Morin E."/>
            <person name="Murat C."/>
            <person name="Nagy L.G."/>
            <person name="Nolan M."/>
            <person name="Ohm R.A."/>
            <person name="Patyshakuliyeva A."/>
            <person name="Rokas A."/>
            <person name="Ruiz-Duenas F.J."/>
            <person name="Sabat G."/>
            <person name="Salamov A."/>
            <person name="Samejima M."/>
            <person name="Schmutz J."/>
            <person name="Slot J.C."/>
            <person name="St John F."/>
            <person name="Stenlid J."/>
            <person name="Sun H."/>
            <person name="Sun S."/>
            <person name="Syed K."/>
            <person name="Tsang A."/>
            <person name="Wiebenga A."/>
            <person name="Young D."/>
            <person name="Pisabarro A."/>
            <person name="Eastwood D.C."/>
            <person name="Martin F."/>
            <person name="Cullen D."/>
            <person name="Grigoriev I.V."/>
            <person name="Hibbett D.S."/>
        </authorList>
    </citation>
    <scope>NUCLEOTIDE SEQUENCE [LARGE SCALE GENOMIC DNA]</scope>
    <source>
        <strain evidence="2">TFB10046</strain>
    </source>
</reference>
<protein>
    <submittedName>
        <fullName evidence="1">Uncharacterized protein</fullName>
    </submittedName>
</protein>
<accession>J0CQG8</accession>
<name>J0CQG8_AURST</name>
<dbReference type="InParanoid" id="J0CQG8"/>
<dbReference type="EMBL" id="JH688984">
    <property type="protein sequence ID" value="EJD32429.1"/>
    <property type="molecule type" value="Genomic_DNA"/>
</dbReference>
<evidence type="ECO:0000313" key="2">
    <source>
        <dbReference type="Proteomes" id="UP000006514"/>
    </source>
</evidence>
<sequence length="57" mass="5966">MLVSSVVLRLHHEASRLFLLPSSRTTPAAVPPTPSTVKTAVVKGADATSSIRQRLGG</sequence>
<dbReference type="Proteomes" id="UP000006514">
    <property type="component" value="Unassembled WGS sequence"/>
</dbReference>
<dbReference type="AlphaFoldDB" id="J0CQG8"/>
<gene>
    <name evidence="1" type="ORF">AURDEDRAFT_178502</name>
</gene>
<proteinExistence type="predicted"/>
<dbReference type="KEGG" id="adl:AURDEDRAFT_178502"/>
<organism evidence="1 2">
    <name type="scientific">Auricularia subglabra (strain TFB-10046 / SS5)</name>
    <name type="common">White-rot fungus</name>
    <name type="synonym">Auricularia delicata (strain TFB10046)</name>
    <dbReference type="NCBI Taxonomy" id="717982"/>
    <lineage>
        <taxon>Eukaryota</taxon>
        <taxon>Fungi</taxon>
        <taxon>Dikarya</taxon>
        <taxon>Basidiomycota</taxon>
        <taxon>Agaricomycotina</taxon>
        <taxon>Agaricomycetes</taxon>
        <taxon>Auriculariales</taxon>
        <taxon>Auriculariaceae</taxon>
        <taxon>Auricularia</taxon>
    </lineage>
</organism>
<evidence type="ECO:0000313" key="1">
    <source>
        <dbReference type="EMBL" id="EJD32429.1"/>
    </source>
</evidence>